<dbReference type="STRING" id="914234.M2QUV0"/>
<proteinExistence type="predicted"/>
<reference evidence="1 2" key="1">
    <citation type="journal article" date="2012" name="Proc. Natl. Acad. Sci. U.S.A.">
        <title>Comparative genomics of Ceriporiopsis subvermispora and Phanerochaete chrysosporium provide insight into selective ligninolysis.</title>
        <authorList>
            <person name="Fernandez-Fueyo E."/>
            <person name="Ruiz-Duenas F.J."/>
            <person name="Ferreira P."/>
            <person name="Floudas D."/>
            <person name="Hibbett D.S."/>
            <person name="Canessa P."/>
            <person name="Larrondo L.F."/>
            <person name="James T.Y."/>
            <person name="Seelenfreund D."/>
            <person name="Lobos S."/>
            <person name="Polanco R."/>
            <person name="Tello M."/>
            <person name="Honda Y."/>
            <person name="Watanabe T."/>
            <person name="Watanabe T."/>
            <person name="Ryu J.S."/>
            <person name="Kubicek C.P."/>
            <person name="Schmoll M."/>
            <person name="Gaskell J."/>
            <person name="Hammel K.E."/>
            <person name="St John F.J."/>
            <person name="Vanden Wymelenberg A."/>
            <person name="Sabat G."/>
            <person name="Splinter BonDurant S."/>
            <person name="Syed K."/>
            <person name="Yadav J.S."/>
            <person name="Doddapaneni H."/>
            <person name="Subramanian V."/>
            <person name="Lavin J.L."/>
            <person name="Oguiza J.A."/>
            <person name="Perez G."/>
            <person name="Pisabarro A.G."/>
            <person name="Ramirez L."/>
            <person name="Santoyo F."/>
            <person name="Master E."/>
            <person name="Coutinho P.M."/>
            <person name="Henrissat B."/>
            <person name="Lombard V."/>
            <person name="Magnuson J.K."/>
            <person name="Kuees U."/>
            <person name="Hori C."/>
            <person name="Igarashi K."/>
            <person name="Samejima M."/>
            <person name="Held B.W."/>
            <person name="Barry K.W."/>
            <person name="LaButti K.M."/>
            <person name="Lapidus A."/>
            <person name="Lindquist E.A."/>
            <person name="Lucas S.M."/>
            <person name="Riley R."/>
            <person name="Salamov A.A."/>
            <person name="Hoffmeister D."/>
            <person name="Schwenk D."/>
            <person name="Hadar Y."/>
            <person name="Yarden O."/>
            <person name="de Vries R.P."/>
            <person name="Wiebenga A."/>
            <person name="Stenlid J."/>
            <person name="Eastwood D."/>
            <person name="Grigoriev I.V."/>
            <person name="Berka R.M."/>
            <person name="Blanchette R.A."/>
            <person name="Kersten P."/>
            <person name="Martinez A.T."/>
            <person name="Vicuna R."/>
            <person name="Cullen D."/>
        </authorList>
    </citation>
    <scope>NUCLEOTIDE SEQUENCE [LARGE SCALE GENOMIC DNA]</scope>
    <source>
        <strain evidence="1 2">B</strain>
    </source>
</reference>
<evidence type="ECO:0000313" key="2">
    <source>
        <dbReference type="Proteomes" id="UP000016930"/>
    </source>
</evidence>
<evidence type="ECO:0000313" key="1">
    <source>
        <dbReference type="EMBL" id="EMD35850.1"/>
    </source>
</evidence>
<protein>
    <recommendedName>
        <fullName evidence="3">F-box domain-containing protein</fullName>
    </recommendedName>
</protein>
<evidence type="ECO:0008006" key="3">
    <source>
        <dbReference type="Google" id="ProtNLM"/>
    </source>
</evidence>
<dbReference type="InterPro" id="IPR032675">
    <property type="entry name" value="LRR_dom_sf"/>
</dbReference>
<dbReference type="HOGENOM" id="CLU_572366_0_0_1"/>
<name>M2QUV0_CERS8</name>
<dbReference type="AlphaFoldDB" id="M2QUV0"/>
<dbReference type="OrthoDB" id="2804406at2759"/>
<dbReference type="Proteomes" id="UP000016930">
    <property type="component" value="Unassembled WGS sequence"/>
</dbReference>
<dbReference type="Gene3D" id="3.80.10.10">
    <property type="entry name" value="Ribonuclease Inhibitor"/>
    <property type="match status" value="1"/>
</dbReference>
<dbReference type="EMBL" id="KB445799">
    <property type="protein sequence ID" value="EMD35850.1"/>
    <property type="molecule type" value="Genomic_DNA"/>
</dbReference>
<keyword evidence="2" id="KW-1185">Reference proteome</keyword>
<dbReference type="SUPFAM" id="SSF52047">
    <property type="entry name" value="RNI-like"/>
    <property type="match status" value="1"/>
</dbReference>
<sequence>MHQCLQTYDTLWPILRHSDDRTLPAVARTCHALSDLALDILWENQTSLLNLLRCFPIDILTLVDGKRLDFTRNLLPNDWERFQRHASRIKSLELTISSHIPHVGFRALQALAMCRISMPILPSLRTLDVLTPSDYNEGDAFGLCVLLGPTLQKLVLRFSVPSRDFIAFVPQFSPNLLHIELLHGLDMLNPRICRMLSACRHLRHITVPIDSVRQLDAAFGWLSCSNNWTSINLDVNTSVPLSGLTHGFLHLSALEELRMSGQASAPASIVPRLSSPSLRHFQACGYANIGHILMRYLNHDTLDALNIRLLRAVTFEDLRHLYRFHKLTSLTLDLLCMLSDSNLQAMITTWPSSQILHILCSVLLRRLAETYKISASRSMHDVYQIQSVGRGASDPGPEDTQDHPLPKFTPSEVAILLYYVLPDWTNFDGIRGDIQESSERDKSSETVRRWHEAWTALKALRIVRRRERELQLMGAEP</sequence>
<gene>
    <name evidence="1" type="ORF">CERSUDRAFT_74669</name>
</gene>
<organism evidence="1 2">
    <name type="scientific">Ceriporiopsis subvermispora (strain B)</name>
    <name type="common">White-rot fungus</name>
    <name type="synonym">Gelatoporia subvermispora</name>
    <dbReference type="NCBI Taxonomy" id="914234"/>
    <lineage>
        <taxon>Eukaryota</taxon>
        <taxon>Fungi</taxon>
        <taxon>Dikarya</taxon>
        <taxon>Basidiomycota</taxon>
        <taxon>Agaricomycotina</taxon>
        <taxon>Agaricomycetes</taxon>
        <taxon>Polyporales</taxon>
        <taxon>Gelatoporiaceae</taxon>
        <taxon>Gelatoporia</taxon>
    </lineage>
</organism>
<accession>M2QUV0</accession>